<sequence length="49" mass="5608">MVDVAPGECSDPDEGSIPDRRSQQEGEHHCKWTLSDETHKHGRDRPQPR</sequence>
<evidence type="ECO:0000256" key="1">
    <source>
        <dbReference type="SAM" id="MobiDB-lite"/>
    </source>
</evidence>
<gene>
    <name evidence="2" type="ORF">METZ01_LOCUS20461</name>
</gene>
<accession>A0A381PNA8</accession>
<proteinExistence type="predicted"/>
<name>A0A381PNA8_9ZZZZ</name>
<protein>
    <submittedName>
        <fullName evidence="2">Uncharacterized protein</fullName>
    </submittedName>
</protein>
<feature type="compositionally biased region" description="Basic and acidic residues" evidence="1">
    <location>
        <begin position="17"/>
        <end position="49"/>
    </location>
</feature>
<reference evidence="2" key="1">
    <citation type="submission" date="2018-05" db="EMBL/GenBank/DDBJ databases">
        <authorList>
            <person name="Lanie J.A."/>
            <person name="Ng W.-L."/>
            <person name="Kazmierczak K.M."/>
            <person name="Andrzejewski T.M."/>
            <person name="Davidsen T.M."/>
            <person name="Wayne K.J."/>
            <person name="Tettelin H."/>
            <person name="Glass J.I."/>
            <person name="Rusch D."/>
            <person name="Podicherti R."/>
            <person name="Tsui H.-C.T."/>
            <person name="Winkler M.E."/>
        </authorList>
    </citation>
    <scope>NUCLEOTIDE SEQUENCE</scope>
</reference>
<evidence type="ECO:0000313" key="2">
    <source>
        <dbReference type="EMBL" id="SUZ67607.1"/>
    </source>
</evidence>
<organism evidence="2">
    <name type="scientific">marine metagenome</name>
    <dbReference type="NCBI Taxonomy" id="408172"/>
    <lineage>
        <taxon>unclassified sequences</taxon>
        <taxon>metagenomes</taxon>
        <taxon>ecological metagenomes</taxon>
    </lineage>
</organism>
<feature type="region of interest" description="Disordered" evidence="1">
    <location>
        <begin position="1"/>
        <end position="49"/>
    </location>
</feature>
<dbReference type="EMBL" id="UINC01001016">
    <property type="protein sequence ID" value="SUZ67607.1"/>
    <property type="molecule type" value="Genomic_DNA"/>
</dbReference>
<dbReference type="AlphaFoldDB" id="A0A381PNA8"/>